<evidence type="ECO:0000256" key="4">
    <source>
        <dbReference type="ARBA" id="ARBA00022729"/>
    </source>
</evidence>
<accession>A0A9X2S546</accession>
<evidence type="ECO:0000256" key="2">
    <source>
        <dbReference type="ARBA" id="ARBA00007886"/>
    </source>
</evidence>
<evidence type="ECO:0000256" key="5">
    <source>
        <dbReference type="ARBA" id="ARBA00023136"/>
    </source>
</evidence>
<dbReference type="NCBIfam" id="TIGR02887">
    <property type="entry name" value="spore_ger_x_C"/>
    <property type="match status" value="1"/>
</dbReference>
<dbReference type="GO" id="GO:0016020">
    <property type="term" value="C:membrane"/>
    <property type="evidence" value="ECO:0007669"/>
    <property type="project" value="UniProtKB-SubCell"/>
</dbReference>
<evidence type="ECO:0000256" key="6">
    <source>
        <dbReference type="ARBA" id="ARBA00023139"/>
    </source>
</evidence>
<keyword evidence="11" id="KW-1185">Reference proteome</keyword>
<gene>
    <name evidence="10" type="ORF">NSA23_08745</name>
</gene>
<keyword evidence="7" id="KW-0449">Lipoprotein</keyword>
<dbReference type="GO" id="GO:0009847">
    <property type="term" value="P:spore germination"/>
    <property type="evidence" value="ECO:0007669"/>
    <property type="project" value="InterPro"/>
</dbReference>
<evidence type="ECO:0000256" key="1">
    <source>
        <dbReference type="ARBA" id="ARBA00004635"/>
    </source>
</evidence>
<dbReference type="EMBL" id="JANJZL010000005">
    <property type="protein sequence ID" value="MCR2044205.1"/>
    <property type="molecule type" value="Genomic_DNA"/>
</dbReference>
<comment type="similarity">
    <text evidence="2">Belongs to the GerABKC lipoprotein family.</text>
</comment>
<dbReference type="InterPro" id="IPR046953">
    <property type="entry name" value="Spore_GerAC-like_C"/>
</dbReference>
<evidence type="ECO:0000259" key="9">
    <source>
        <dbReference type="Pfam" id="PF25198"/>
    </source>
</evidence>
<dbReference type="Pfam" id="PF25198">
    <property type="entry name" value="Spore_GerAC_N"/>
    <property type="match status" value="1"/>
</dbReference>
<evidence type="ECO:0000313" key="11">
    <source>
        <dbReference type="Proteomes" id="UP001142078"/>
    </source>
</evidence>
<evidence type="ECO:0000256" key="3">
    <source>
        <dbReference type="ARBA" id="ARBA00022544"/>
    </source>
</evidence>
<feature type="domain" description="Spore germination protein N-terminal" evidence="9">
    <location>
        <begin position="22"/>
        <end position="189"/>
    </location>
</feature>
<evidence type="ECO:0000259" key="8">
    <source>
        <dbReference type="Pfam" id="PF05504"/>
    </source>
</evidence>
<comment type="subcellular location">
    <subcellularLocation>
        <location evidence="1">Membrane</location>
        <topology evidence="1">Lipid-anchor</topology>
    </subcellularLocation>
</comment>
<sequence length="375" mass="43025">MKKYLMIVFIILITTLLTGCWDVAEINERIFVTAIGIDLNEDPNVEGEYLMTYVYPNIASIKENSSQKEAKFVKMTVAKSPFYGSRQLTTRLDKPLYFKHTKVIVIGEDLLKEPDKIKEIFDGLGRDPRINRKVKIVVAQGKAKDILSVKTEQELVIGGYLNSMLQNKKVSARFTEQNFSDLIKDLQISKVSTAPRAVPKKDEFKLSGAAILKDYKLIGWLGEMENSFLALSKGEVVSDIINTYYEDTIISYIISNNIANKNVYLDKDNINVDINIYTEGYLQEYKYEEDTNAFDEEFLQTVENRLENEIEENLGKIIDMFQNKYRSDALGIGEHISKFHHRVWKDIGGNWEEIFPTININVNADVKVRRTGLTK</sequence>
<dbReference type="Proteomes" id="UP001142078">
    <property type="component" value="Unassembled WGS sequence"/>
</dbReference>
<comment type="caution">
    <text evidence="10">The sequence shown here is derived from an EMBL/GenBank/DDBJ whole genome shotgun (WGS) entry which is preliminary data.</text>
</comment>
<dbReference type="InterPro" id="IPR057336">
    <property type="entry name" value="GerAC_N"/>
</dbReference>
<keyword evidence="4" id="KW-0732">Signal</keyword>
<keyword evidence="3" id="KW-0309">Germination</keyword>
<evidence type="ECO:0000256" key="7">
    <source>
        <dbReference type="ARBA" id="ARBA00023288"/>
    </source>
</evidence>
<dbReference type="AlphaFoldDB" id="A0A9X2S546"/>
<evidence type="ECO:0000313" key="10">
    <source>
        <dbReference type="EMBL" id="MCR2044205.1"/>
    </source>
</evidence>
<dbReference type="PANTHER" id="PTHR35789">
    <property type="entry name" value="SPORE GERMINATION PROTEIN B3"/>
    <property type="match status" value="1"/>
</dbReference>
<dbReference type="InterPro" id="IPR038501">
    <property type="entry name" value="Spore_GerAC_C_sf"/>
</dbReference>
<organism evidence="10 11">
    <name type="scientific">Anaerosalibacter massiliensis</name>
    <dbReference type="NCBI Taxonomy" id="1347392"/>
    <lineage>
        <taxon>Bacteria</taxon>
        <taxon>Bacillati</taxon>
        <taxon>Bacillota</taxon>
        <taxon>Tissierellia</taxon>
        <taxon>Tissierellales</taxon>
        <taxon>Sporanaerobacteraceae</taxon>
        <taxon>Anaerosalibacter</taxon>
    </lineage>
</organism>
<keyword evidence="5" id="KW-0472">Membrane</keyword>
<reference evidence="10" key="1">
    <citation type="submission" date="2022-07" db="EMBL/GenBank/DDBJ databases">
        <title>Enhanced cultured diversity of the mouse gut microbiota enables custom-made synthetic communities.</title>
        <authorList>
            <person name="Afrizal A."/>
        </authorList>
    </citation>
    <scope>NUCLEOTIDE SEQUENCE</scope>
    <source>
        <strain evidence="10">DSM 29482</strain>
    </source>
</reference>
<protein>
    <submittedName>
        <fullName evidence="10">Ger(X)C family spore germination protein</fullName>
    </submittedName>
</protein>
<proteinExistence type="inferred from homology"/>
<dbReference type="PANTHER" id="PTHR35789:SF1">
    <property type="entry name" value="SPORE GERMINATION PROTEIN B3"/>
    <property type="match status" value="1"/>
</dbReference>
<dbReference type="RefSeq" id="WP_257490424.1">
    <property type="nucleotide sequence ID" value="NZ_JANJZL010000005.1"/>
</dbReference>
<feature type="domain" description="Spore germination GerAC-like C-terminal" evidence="8">
    <location>
        <begin position="207"/>
        <end position="372"/>
    </location>
</feature>
<dbReference type="PROSITE" id="PS51257">
    <property type="entry name" value="PROKAR_LIPOPROTEIN"/>
    <property type="match status" value="1"/>
</dbReference>
<name>A0A9X2S546_9FIRM</name>
<dbReference type="Pfam" id="PF05504">
    <property type="entry name" value="Spore_GerAC"/>
    <property type="match status" value="1"/>
</dbReference>
<dbReference type="Gene3D" id="3.30.300.210">
    <property type="entry name" value="Nutrient germinant receptor protein C, domain 3"/>
    <property type="match status" value="1"/>
</dbReference>
<dbReference type="InterPro" id="IPR008844">
    <property type="entry name" value="Spore_GerAC-like"/>
</dbReference>
<keyword evidence="6" id="KW-0564">Palmitate</keyword>